<dbReference type="InterPro" id="IPR011250">
    <property type="entry name" value="OMP/PagP_B-barrel"/>
</dbReference>
<dbReference type="STRING" id="1117647.M5M_12190"/>
<dbReference type="Gene3D" id="2.40.160.20">
    <property type="match status" value="1"/>
</dbReference>
<dbReference type="SUPFAM" id="SSF56925">
    <property type="entry name" value="OMPA-like"/>
    <property type="match status" value="1"/>
</dbReference>
<keyword evidence="3" id="KW-1185">Reference proteome</keyword>
<dbReference type="EMBL" id="CP003746">
    <property type="protein sequence ID" value="AFU99598.1"/>
    <property type="molecule type" value="Genomic_DNA"/>
</dbReference>
<dbReference type="InterPro" id="IPR003646">
    <property type="entry name" value="SH3-like_bac-type"/>
</dbReference>
<dbReference type="Gene3D" id="2.30.30.40">
    <property type="entry name" value="SH3 Domains"/>
    <property type="match status" value="1"/>
</dbReference>
<dbReference type="Pfam" id="PF08239">
    <property type="entry name" value="SH3_3"/>
    <property type="match status" value="1"/>
</dbReference>
<dbReference type="HOGENOM" id="CLU_078750_0_0_6"/>
<name>K4KNA3_SIMAS</name>
<organism evidence="2 3">
    <name type="scientific">Simiduia agarivorans (strain DSM 21679 / JCM 13881 / BCRC 17597 / SA1)</name>
    <dbReference type="NCBI Taxonomy" id="1117647"/>
    <lineage>
        <taxon>Bacteria</taxon>
        <taxon>Pseudomonadati</taxon>
        <taxon>Pseudomonadota</taxon>
        <taxon>Gammaproteobacteria</taxon>
        <taxon>Cellvibrionales</taxon>
        <taxon>Cellvibrionaceae</taxon>
        <taxon>Simiduia</taxon>
    </lineage>
</organism>
<dbReference type="PROSITE" id="PS51781">
    <property type="entry name" value="SH3B"/>
    <property type="match status" value="1"/>
</dbReference>
<evidence type="ECO:0000313" key="2">
    <source>
        <dbReference type="EMBL" id="AFU99598.1"/>
    </source>
</evidence>
<gene>
    <name evidence="2" type="ordered locus">M5M_12190</name>
</gene>
<sequence>MDDAYIEMRTGPGRGFPVFHVVEKGEAITLLKKRTDWVKVKTKRGQSGWVYRHQLALTLGPDQLPVTLKPSGRDLYEDHSWELGLAMGQFGGVDSLSFYAGHRFTPNLQMGFSLSQATSRIADSKIGYLRLQHQPWPHWRIAPFFELGAGAIHSTKRSALDQPLDSTDASLLIATGVNIYLSRSFMGRLEYNNHRILTSRDENEEVSEWKVGFNVFF</sequence>
<evidence type="ECO:0000259" key="1">
    <source>
        <dbReference type="PROSITE" id="PS51781"/>
    </source>
</evidence>
<feature type="domain" description="SH3b" evidence="1">
    <location>
        <begin position="1"/>
        <end position="59"/>
    </location>
</feature>
<reference evidence="2 3" key="1">
    <citation type="journal article" date="2013" name="Genome Announc.">
        <title>Complete genome sequence of Simiduia agarivorans SA1(T), a marine bacterium able to degrade a variety of polysaccharides.</title>
        <authorList>
            <person name="Lin S.Y."/>
            <person name="Shieh W.Y."/>
            <person name="Chen J.S."/>
            <person name="Tang S.L."/>
        </authorList>
    </citation>
    <scope>NUCLEOTIDE SEQUENCE [LARGE SCALE GENOMIC DNA]</scope>
    <source>
        <strain evidence="3">DSM 21679 / JCM 13881 / BCRC 17597 / SA1</strain>
    </source>
</reference>
<dbReference type="KEGG" id="saga:M5M_12190"/>
<protein>
    <recommendedName>
        <fullName evidence="1">SH3b domain-containing protein</fullName>
    </recommendedName>
</protein>
<proteinExistence type="predicted"/>
<accession>K4KNA3</accession>
<dbReference type="RefSeq" id="WP_015047762.1">
    <property type="nucleotide sequence ID" value="NC_018868.3"/>
</dbReference>
<evidence type="ECO:0000313" key="3">
    <source>
        <dbReference type="Proteomes" id="UP000000466"/>
    </source>
</evidence>
<dbReference type="AlphaFoldDB" id="K4KNA3"/>
<dbReference type="Proteomes" id="UP000000466">
    <property type="component" value="Chromosome"/>
</dbReference>
<dbReference type="eggNOG" id="COG4991">
    <property type="taxonomic scope" value="Bacteria"/>
</dbReference>